<dbReference type="EMBL" id="QRJE01000026">
    <property type="protein sequence ID" value="RHH08961.1"/>
    <property type="molecule type" value="Genomic_DNA"/>
</dbReference>
<evidence type="ECO:0000256" key="1">
    <source>
        <dbReference type="SAM" id="SignalP"/>
    </source>
</evidence>
<dbReference type="Proteomes" id="UP000284614">
    <property type="component" value="Unassembled WGS sequence"/>
</dbReference>
<feature type="chain" id="PRO_5036074040" evidence="1">
    <location>
        <begin position="25"/>
        <end position="84"/>
    </location>
</feature>
<evidence type="ECO:0000313" key="4">
    <source>
        <dbReference type="Proteomes" id="UP000266644"/>
    </source>
</evidence>
<protein>
    <submittedName>
        <fullName evidence="3">Uncharacterized protein</fullName>
    </submittedName>
</protein>
<keyword evidence="1" id="KW-0732">Signal</keyword>
<gene>
    <name evidence="3" type="ORF">DW228_16290</name>
    <name evidence="2" type="ORF">DXA27_11580</name>
</gene>
<feature type="signal peptide" evidence="1">
    <location>
        <begin position="1"/>
        <end position="24"/>
    </location>
</feature>
<name>A0A396BW28_BACFG</name>
<dbReference type="AlphaFoldDB" id="A0A396BW28"/>
<evidence type="ECO:0000313" key="5">
    <source>
        <dbReference type="Proteomes" id="UP000284614"/>
    </source>
</evidence>
<evidence type="ECO:0000313" key="3">
    <source>
        <dbReference type="EMBL" id="RHH08961.1"/>
    </source>
</evidence>
<evidence type="ECO:0000313" key="2">
    <source>
        <dbReference type="EMBL" id="RGY68502.1"/>
    </source>
</evidence>
<accession>A0A396BW28</accession>
<comment type="caution">
    <text evidence="3">The sequence shown here is derived from an EMBL/GenBank/DDBJ whole genome shotgun (WGS) entry which is preliminary data.</text>
</comment>
<dbReference type="EMBL" id="QSDG01000009">
    <property type="protein sequence ID" value="RGY68502.1"/>
    <property type="molecule type" value="Genomic_DNA"/>
</dbReference>
<organism evidence="3 4">
    <name type="scientific">Bacteroides fragilis</name>
    <dbReference type="NCBI Taxonomy" id="817"/>
    <lineage>
        <taxon>Bacteria</taxon>
        <taxon>Pseudomonadati</taxon>
        <taxon>Bacteroidota</taxon>
        <taxon>Bacteroidia</taxon>
        <taxon>Bacteroidales</taxon>
        <taxon>Bacteroidaceae</taxon>
        <taxon>Bacteroides</taxon>
    </lineage>
</organism>
<sequence>MKYKTSLITILWGSLLCFTLPVLAQNSLQHQKDSLRQVIEHSEGIDKLKSYNRLYYLYMSEVGDDQKMDTLLRLFSRVEAEAIK</sequence>
<dbReference type="Proteomes" id="UP000266644">
    <property type="component" value="Unassembled WGS sequence"/>
</dbReference>
<dbReference type="RefSeq" id="WP_005819824.1">
    <property type="nucleotide sequence ID" value="NZ_CP080296.1"/>
</dbReference>
<reference evidence="4 5" key="1">
    <citation type="submission" date="2018-08" db="EMBL/GenBank/DDBJ databases">
        <title>A genome reference for cultivated species of the human gut microbiota.</title>
        <authorList>
            <person name="Zou Y."/>
            <person name="Xue W."/>
            <person name="Luo G."/>
        </authorList>
    </citation>
    <scope>NUCLEOTIDE SEQUENCE [LARGE SCALE GENOMIC DNA]</scope>
    <source>
        <strain evidence="3 4">AM18-6</strain>
        <strain evidence="2 5">OF01-1</strain>
    </source>
</reference>
<proteinExistence type="predicted"/>